<protein>
    <submittedName>
        <fullName evidence="3">Uncharacterized protein</fullName>
    </submittedName>
</protein>
<organism evidence="3 4">
    <name type="scientific">Heterostelium pallidum (strain ATCC 26659 / Pp 5 / PN500)</name>
    <name type="common">Cellular slime mold</name>
    <name type="synonym">Polysphondylium pallidum</name>
    <dbReference type="NCBI Taxonomy" id="670386"/>
    <lineage>
        <taxon>Eukaryota</taxon>
        <taxon>Amoebozoa</taxon>
        <taxon>Evosea</taxon>
        <taxon>Eumycetozoa</taxon>
        <taxon>Dictyostelia</taxon>
        <taxon>Acytosteliales</taxon>
        <taxon>Acytosteliaceae</taxon>
        <taxon>Heterostelium</taxon>
    </lineage>
</organism>
<dbReference type="RefSeq" id="XP_020433095.1">
    <property type="nucleotide sequence ID" value="XM_020576683.1"/>
</dbReference>
<feature type="transmembrane region" description="Helical" evidence="2">
    <location>
        <begin position="134"/>
        <end position="153"/>
    </location>
</feature>
<gene>
    <name evidence="3" type="ORF">PPL_05810</name>
</gene>
<proteinExistence type="predicted"/>
<name>D3BBE4_HETP5</name>
<keyword evidence="2" id="KW-1133">Transmembrane helix</keyword>
<dbReference type="GeneID" id="31361294"/>
<feature type="transmembrane region" description="Helical" evidence="2">
    <location>
        <begin position="25"/>
        <end position="43"/>
    </location>
</feature>
<comment type="caution">
    <text evidence="3">The sequence shown here is derived from an EMBL/GenBank/DDBJ whole genome shotgun (WGS) entry which is preliminary data.</text>
</comment>
<dbReference type="GO" id="GO:0005654">
    <property type="term" value="C:nucleoplasm"/>
    <property type="evidence" value="ECO:0007669"/>
    <property type="project" value="TreeGrafter"/>
</dbReference>
<dbReference type="PANTHER" id="PTHR16148:SF14">
    <property type="entry name" value="MYND-TYPE DOMAIN-CONTAINING PROTEIN"/>
    <property type="match status" value="1"/>
</dbReference>
<dbReference type="Proteomes" id="UP000001396">
    <property type="component" value="Unassembled WGS sequence"/>
</dbReference>
<evidence type="ECO:0000313" key="3">
    <source>
        <dbReference type="EMBL" id="EFA80977.1"/>
    </source>
</evidence>
<reference evidence="3 4" key="1">
    <citation type="journal article" date="2011" name="Genome Res.">
        <title>Phylogeny-wide analysis of social amoeba genomes highlights ancient origins for complex intercellular communication.</title>
        <authorList>
            <person name="Heidel A.J."/>
            <person name="Lawal H.M."/>
            <person name="Felder M."/>
            <person name="Schilde C."/>
            <person name="Helps N.R."/>
            <person name="Tunggal B."/>
            <person name="Rivero F."/>
            <person name="John U."/>
            <person name="Schleicher M."/>
            <person name="Eichinger L."/>
            <person name="Platzer M."/>
            <person name="Noegel A.A."/>
            <person name="Schaap P."/>
            <person name="Gloeckner G."/>
        </authorList>
    </citation>
    <scope>NUCLEOTIDE SEQUENCE [LARGE SCALE GENOMIC DNA]</scope>
    <source>
        <strain evidence="4">ATCC 26659 / Pp 5 / PN500</strain>
    </source>
</reference>
<evidence type="ECO:0000256" key="1">
    <source>
        <dbReference type="SAM" id="MobiDB-lite"/>
    </source>
</evidence>
<feature type="transmembrane region" description="Helical" evidence="2">
    <location>
        <begin position="159"/>
        <end position="182"/>
    </location>
</feature>
<sequence length="309" mass="36182">MNNNIVYNNSSSNNNNNSKKYSFQFNLYILILICCFLSNCVVVDSRHWKREVTLSEFDVQPFTHFLFLEGGTLSVAIRSLPQDRVLYFTVCTEHEWANLFGYKMKKPPCMVFKNETYEEGEEDDGDIYSRCDKYNIFALLSGLGVTLVLYELYTDDSISFLFIEIFVLSFKVFLLFYVFVAININSKQLEYRILRYNPSEESQTTLSQAEVIIMIKKYKIFVPRLEDVFKMIPERPWNSGSGTGSNAQANTNNNNNNNNDNQDEQSQQQQQQQEEEEEEDLDNIDERSSLNNRRNNNDEYGIEMQTLNY</sequence>
<dbReference type="EMBL" id="ADBJ01000026">
    <property type="protein sequence ID" value="EFA80977.1"/>
    <property type="molecule type" value="Genomic_DNA"/>
</dbReference>
<feature type="region of interest" description="Disordered" evidence="1">
    <location>
        <begin position="239"/>
        <end position="309"/>
    </location>
</feature>
<dbReference type="PANTHER" id="PTHR16148">
    <property type="entry name" value="NF-KAPPA-B-REPRESSING FACTOR-RELATED"/>
    <property type="match status" value="1"/>
</dbReference>
<keyword evidence="2" id="KW-0812">Transmembrane</keyword>
<evidence type="ECO:0000256" key="2">
    <source>
        <dbReference type="SAM" id="Phobius"/>
    </source>
</evidence>
<keyword evidence="2" id="KW-0472">Membrane</keyword>
<accession>D3BBE4</accession>
<feature type="compositionally biased region" description="Low complexity" evidence="1">
    <location>
        <begin position="246"/>
        <end position="272"/>
    </location>
</feature>
<dbReference type="InParanoid" id="D3BBE4"/>
<dbReference type="GO" id="GO:0005730">
    <property type="term" value="C:nucleolus"/>
    <property type="evidence" value="ECO:0007669"/>
    <property type="project" value="TreeGrafter"/>
</dbReference>
<dbReference type="AlphaFoldDB" id="D3BBE4"/>
<feature type="compositionally biased region" description="Acidic residues" evidence="1">
    <location>
        <begin position="273"/>
        <end position="283"/>
    </location>
</feature>
<keyword evidence="4" id="KW-1185">Reference proteome</keyword>
<evidence type="ECO:0000313" key="4">
    <source>
        <dbReference type="Proteomes" id="UP000001396"/>
    </source>
</evidence>